<accession>A0ABD3T9U1</accession>
<feature type="active site" description="Proton donor/acceptor" evidence="2">
    <location>
        <position position="113"/>
    </location>
</feature>
<gene>
    <name evidence="5" type="ORF">ACJIZ3_008099</name>
</gene>
<comment type="caution">
    <text evidence="5">The sequence shown here is derived from an EMBL/GenBank/DDBJ whole genome shotgun (WGS) entry which is preliminary data.</text>
</comment>
<dbReference type="EMBL" id="JBJXBP010000004">
    <property type="protein sequence ID" value="KAL3833363.1"/>
    <property type="molecule type" value="Genomic_DNA"/>
</dbReference>
<evidence type="ECO:0000256" key="1">
    <source>
        <dbReference type="ARBA" id="ARBA00038362"/>
    </source>
</evidence>
<evidence type="ECO:0000256" key="4">
    <source>
        <dbReference type="SAM" id="MobiDB-lite"/>
    </source>
</evidence>
<dbReference type="InterPro" id="IPR029033">
    <property type="entry name" value="His_PPase_superfam"/>
</dbReference>
<dbReference type="AlphaFoldDB" id="A0ABD3T9U1"/>
<dbReference type="InterPro" id="IPR013078">
    <property type="entry name" value="His_Pase_superF_clade-1"/>
</dbReference>
<reference evidence="5 6" key="1">
    <citation type="submission" date="2024-12" db="EMBL/GenBank/DDBJ databases">
        <title>The unique morphological basis and parallel evolutionary history of personate flowers in Penstemon.</title>
        <authorList>
            <person name="Depatie T.H."/>
            <person name="Wessinger C.A."/>
        </authorList>
    </citation>
    <scope>NUCLEOTIDE SEQUENCE [LARGE SCALE GENOMIC DNA]</scope>
    <source>
        <strain evidence="5">WTNN_2</strain>
        <tissue evidence="5">Leaf</tissue>
    </source>
</reference>
<dbReference type="FunFam" id="3.40.50.1240:FF:000137">
    <property type="match status" value="1"/>
</dbReference>
<evidence type="ECO:0000313" key="6">
    <source>
        <dbReference type="Proteomes" id="UP001634393"/>
    </source>
</evidence>
<proteinExistence type="inferred from homology"/>
<feature type="region of interest" description="Disordered" evidence="4">
    <location>
        <begin position="1"/>
        <end position="23"/>
    </location>
</feature>
<dbReference type="InterPro" id="IPR050275">
    <property type="entry name" value="PGM_Phosphatase"/>
</dbReference>
<dbReference type="SMART" id="SM00855">
    <property type="entry name" value="PGAM"/>
    <property type="match status" value="2"/>
</dbReference>
<name>A0ABD3T9U1_9LAMI</name>
<evidence type="ECO:0008006" key="7">
    <source>
        <dbReference type="Google" id="ProtNLM"/>
    </source>
</evidence>
<evidence type="ECO:0000256" key="3">
    <source>
        <dbReference type="PIRSR" id="PIRSR613078-2"/>
    </source>
</evidence>
<dbReference type="Pfam" id="PF00300">
    <property type="entry name" value="His_Phos_1"/>
    <property type="match status" value="3"/>
</dbReference>
<feature type="binding site" evidence="3">
    <location>
        <position position="88"/>
    </location>
    <ligand>
        <name>substrate</name>
    </ligand>
</feature>
<dbReference type="PANTHER" id="PTHR48100:SF34">
    <property type="entry name" value="PHOSPHOGLYCERATE MUTASE-LIKE PROTEIN 4"/>
    <property type="match status" value="1"/>
</dbReference>
<dbReference type="PROSITE" id="PS00175">
    <property type="entry name" value="PG_MUTASE"/>
    <property type="match status" value="2"/>
</dbReference>
<feature type="binding site" evidence="3">
    <location>
        <begin position="37"/>
        <end position="44"/>
    </location>
    <ligand>
        <name>substrate</name>
    </ligand>
</feature>
<keyword evidence="6" id="KW-1185">Reference proteome</keyword>
<dbReference type="CDD" id="cd07067">
    <property type="entry name" value="HP_PGM_like"/>
    <property type="match status" value="2"/>
</dbReference>
<dbReference type="InterPro" id="IPR001345">
    <property type="entry name" value="PG/BPGM_mutase_AS"/>
</dbReference>
<comment type="similarity">
    <text evidence="1">Belongs to the phosphoglycerate mutase family.</text>
</comment>
<dbReference type="PANTHER" id="PTHR48100">
    <property type="entry name" value="BROAD-SPECIFICITY PHOSPHATASE YOR283W-RELATED"/>
    <property type="match status" value="1"/>
</dbReference>
<feature type="active site" description="Tele-phosphohistidine intermediate" evidence="2">
    <location>
        <position position="38"/>
    </location>
</feature>
<sequence length="457" mass="50301">MADSNFRGSGLGQSECDDNGGKVETVSPNYAEIIVIRHGETEWNSDGRIQGHLDVDLNDVGRQQAIAVAERLSKEPTISAVYSSDLKRAFETAEIIAKSCGVLEVTKDPDLRERHLGDLQGVVYREIAKIKPEAHRVFVSNRKDQEIPGGGESLNQLYERCTSALQRIAQKHKGERVVVVSHGGTIRALHRKASPHGRSVGKVLNTSVNVFHISDKDEWSIESWGDVSHLDRAGFLDSGFGGDKNSGQSEYVENGGESNKLCPNYAEIVVIRHGETDWNSARRIQGQMDVELNEAGRQQAIAVADRMSREPKIFAVYSSDLKRSLYTAEKIAKSCGVFEINPEAHRAVVSDQKDQEIPGGGESYNQLYDRCTLALQRIAQKHIGERVVVVSHGATIEALHRRGSPHLQSKGKVRNTSVDVFHVSDKDEWSIKSWGDVSHLNRVGFLDSGFGGDGKSG</sequence>
<dbReference type="Proteomes" id="UP001634393">
    <property type="component" value="Unassembled WGS sequence"/>
</dbReference>
<dbReference type="FunFam" id="3.40.50.1240:FF:000029">
    <property type="entry name" value="Phosphoglycerate mutase-like protein 4"/>
    <property type="match status" value="1"/>
</dbReference>
<dbReference type="Gene3D" id="3.40.50.1240">
    <property type="entry name" value="Phosphoglycerate mutase-like"/>
    <property type="match status" value="3"/>
</dbReference>
<organism evidence="5 6">
    <name type="scientific">Penstemon smallii</name>
    <dbReference type="NCBI Taxonomy" id="265156"/>
    <lineage>
        <taxon>Eukaryota</taxon>
        <taxon>Viridiplantae</taxon>
        <taxon>Streptophyta</taxon>
        <taxon>Embryophyta</taxon>
        <taxon>Tracheophyta</taxon>
        <taxon>Spermatophyta</taxon>
        <taxon>Magnoliopsida</taxon>
        <taxon>eudicotyledons</taxon>
        <taxon>Gunneridae</taxon>
        <taxon>Pentapetalae</taxon>
        <taxon>asterids</taxon>
        <taxon>lamiids</taxon>
        <taxon>Lamiales</taxon>
        <taxon>Plantaginaceae</taxon>
        <taxon>Cheloneae</taxon>
        <taxon>Penstemon</taxon>
    </lineage>
</organism>
<evidence type="ECO:0000313" key="5">
    <source>
        <dbReference type="EMBL" id="KAL3833363.1"/>
    </source>
</evidence>
<protein>
    <recommendedName>
        <fullName evidence="7">Phosphoglycerate mutase</fullName>
    </recommendedName>
</protein>
<dbReference type="SUPFAM" id="SSF53254">
    <property type="entry name" value="Phosphoglycerate mutase-like"/>
    <property type="match status" value="2"/>
</dbReference>
<evidence type="ECO:0000256" key="2">
    <source>
        <dbReference type="PIRSR" id="PIRSR613078-1"/>
    </source>
</evidence>